<proteinExistence type="predicted"/>
<evidence type="ECO:0000313" key="2">
    <source>
        <dbReference type="Proteomes" id="UP000470022"/>
    </source>
</evidence>
<reference evidence="1" key="1">
    <citation type="submission" date="2023-06" db="EMBL/GenBank/DDBJ databases">
        <title>Complete and circular genome of Acidithiobacillus ferrianus DSM 107098.</title>
        <authorList>
            <person name="Norris P.R."/>
            <person name="Falagan C."/>
            <person name="Moya-Beltran A."/>
            <person name="Castro M."/>
            <person name="Quatrini R."/>
            <person name="Johnson D.B."/>
        </authorList>
    </citation>
    <scope>NUCLEOTIDE SEQUENCE</scope>
    <source>
        <strain evidence="1">MG</strain>
    </source>
</reference>
<sequence length="296" mass="32811">MREMKISLGPIHYYWSKENVEQFYRSVEHWPVDIVYLGETVCAKRRALRNADWLDIAARLAGAGKSVVISTLALLEANSDLLQLEKICANAHYMVEANDMSAVHLLAGRSPFVVGPHINCYNSETLSLLAGLGATRWVPPVELPATTIAMLQNTRPEAMETEVFAYGHLPLSFSARCFTARADNVGKDECEQRCIGDPEGRALFTQEHERLFTINGIQLQSGIPCNLFNEMVPMSAMGIDIVRISPQFTATELVVRAFHAVLNGDYTSPEKGMPAVFCNGYWYGEAGMKCLSAEDD</sequence>
<keyword evidence="2" id="KW-1185">Reference proteome</keyword>
<dbReference type="Proteomes" id="UP000470022">
    <property type="component" value="Chromosome"/>
</dbReference>
<evidence type="ECO:0000313" key="1">
    <source>
        <dbReference type="EMBL" id="XRI68433.1"/>
    </source>
</evidence>
<accession>A0ACD5H4J8</accession>
<dbReference type="EMBL" id="CP127523">
    <property type="protein sequence ID" value="XRI68433.1"/>
    <property type="molecule type" value="Genomic_DNA"/>
</dbReference>
<protein>
    <submittedName>
        <fullName evidence="1">U32 family peptidase</fullName>
    </submittedName>
</protein>
<name>A0ACD5H4J8_9PROT</name>
<gene>
    <name evidence="1" type="ORF">GL267_011830</name>
</gene>
<organism evidence="1 2">
    <name type="scientific">Acidithiobacillus ferrianus</name>
    <dbReference type="NCBI Taxonomy" id="2678518"/>
    <lineage>
        <taxon>Bacteria</taxon>
        <taxon>Pseudomonadati</taxon>
        <taxon>Pseudomonadota</taxon>
        <taxon>Acidithiobacillia</taxon>
        <taxon>Acidithiobacillales</taxon>
        <taxon>Acidithiobacillaceae</taxon>
        <taxon>Acidithiobacillus</taxon>
    </lineage>
</organism>